<dbReference type="InterPro" id="IPR008136">
    <property type="entry name" value="CinA_C"/>
</dbReference>
<dbReference type="GeneID" id="49383294"/>
<organism evidence="2 3">
    <name type="scientific">Streptomyces lavendulae subsp. lavendulae</name>
    <dbReference type="NCBI Taxonomy" id="58340"/>
    <lineage>
        <taxon>Bacteria</taxon>
        <taxon>Bacillati</taxon>
        <taxon>Actinomycetota</taxon>
        <taxon>Actinomycetes</taxon>
        <taxon>Kitasatosporales</taxon>
        <taxon>Streptomycetaceae</taxon>
        <taxon>Streptomyces</taxon>
    </lineage>
</organism>
<dbReference type="Pfam" id="PF02464">
    <property type="entry name" value="CinA"/>
    <property type="match status" value="1"/>
</dbReference>
<feature type="domain" description="CinA C-terminal" evidence="1">
    <location>
        <begin position="23"/>
        <end position="170"/>
    </location>
</feature>
<dbReference type="NCBIfam" id="TIGR00199">
    <property type="entry name" value="PncC_domain"/>
    <property type="match status" value="1"/>
</dbReference>
<protein>
    <submittedName>
        <fullName evidence="2">Competence-damage inducible protein</fullName>
    </submittedName>
</protein>
<reference evidence="2 3" key="1">
    <citation type="submission" date="2017-11" db="EMBL/GenBank/DDBJ databases">
        <title>Complete genome sequence of Streptomyces lavendulae subsp. lavendulae CCM 3239 (formerly 'Streptomyces aureofaciens CCM 3239'), the producer of the angucycline-type antibiotic auricin.</title>
        <authorList>
            <person name="Busche T."/>
            <person name="Novakova R."/>
            <person name="Al'Dilaimi A."/>
            <person name="Homerova D."/>
            <person name="Feckova L."/>
            <person name="Rezuchova B."/>
            <person name="Mingyar E."/>
            <person name="Csolleiova D."/>
            <person name="Bekeova C."/>
            <person name="Winkler A."/>
            <person name="Sevcikova B."/>
            <person name="Kalinowski J."/>
            <person name="Kormanec J."/>
            <person name="Ruckert C."/>
        </authorList>
    </citation>
    <scope>NUCLEOTIDE SEQUENCE [LARGE SCALE GENOMIC DNA]</scope>
    <source>
        <strain evidence="2 3">CCM 3239</strain>
    </source>
</reference>
<dbReference type="AlphaFoldDB" id="A0A2K8PBI0"/>
<evidence type="ECO:0000313" key="2">
    <source>
        <dbReference type="EMBL" id="ATZ24102.1"/>
    </source>
</evidence>
<dbReference type="Gene3D" id="3.90.950.20">
    <property type="entry name" value="CinA-like"/>
    <property type="match status" value="1"/>
</dbReference>
<dbReference type="EMBL" id="CP024985">
    <property type="protein sequence ID" value="ATZ24102.1"/>
    <property type="molecule type" value="Genomic_DNA"/>
</dbReference>
<sequence>MTYGVGDAPETSGTADGAAGAAGDVLRLLAERDQTLAVAESLTGGMVAAEITAVPGASRSFLGSVTAYATELKHRVLGVDAALLAAEGAVNAQVAVEMASGVRSLTGASWGIATTGVAGPDPQDGQPVGTVFIAVAGPAGRKSARLRLNGSRAEIRRESARTVLELLSSELRENLRGQDTERNGGI</sequence>
<evidence type="ECO:0000259" key="1">
    <source>
        <dbReference type="Pfam" id="PF02464"/>
    </source>
</evidence>
<keyword evidence="3" id="KW-1185">Reference proteome</keyword>
<dbReference type="Proteomes" id="UP000231791">
    <property type="component" value="Chromosome"/>
</dbReference>
<gene>
    <name evidence="2" type="primary">cinA</name>
    <name evidence="2" type="ORF">SLAV_11170</name>
</gene>
<proteinExistence type="predicted"/>
<name>A0A2K8PBI0_STRLA</name>
<evidence type="ECO:0000313" key="3">
    <source>
        <dbReference type="Proteomes" id="UP000231791"/>
    </source>
</evidence>
<dbReference type="KEGG" id="slx:SLAV_11170"/>
<dbReference type="OrthoDB" id="1253990at2"/>
<dbReference type="RefSeq" id="WP_078950685.1">
    <property type="nucleotide sequence ID" value="NZ_CP024985.1"/>
</dbReference>
<dbReference type="InterPro" id="IPR036653">
    <property type="entry name" value="CinA-like_C"/>
</dbReference>
<accession>A0A2K8PBI0</accession>
<dbReference type="SUPFAM" id="SSF142433">
    <property type="entry name" value="CinA-like"/>
    <property type="match status" value="1"/>
</dbReference>